<proteinExistence type="predicted"/>
<comment type="caution">
    <text evidence="1">The sequence shown here is derived from an EMBL/GenBank/DDBJ whole genome shotgun (WGS) entry which is preliminary data.</text>
</comment>
<dbReference type="AlphaFoldDB" id="A0A1F6V8Y6"/>
<dbReference type="EMBL" id="MFTP01000009">
    <property type="protein sequence ID" value="OGI65976.1"/>
    <property type="molecule type" value="Genomic_DNA"/>
</dbReference>
<accession>A0A1F6V8Y6</accession>
<gene>
    <name evidence="1" type="ORF">A2647_01280</name>
</gene>
<evidence type="ECO:0000313" key="2">
    <source>
        <dbReference type="Proteomes" id="UP000177370"/>
    </source>
</evidence>
<evidence type="ECO:0008006" key="3">
    <source>
        <dbReference type="Google" id="ProtNLM"/>
    </source>
</evidence>
<name>A0A1F6V8Y6_9BACT</name>
<evidence type="ECO:0000313" key="1">
    <source>
        <dbReference type="EMBL" id="OGI65976.1"/>
    </source>
</evidence>
<protein>
    <recommendedName>
        <fullName evidence="3">Abortive infection protein-like C-terminal domain-containing protein</fullName>
    </recommendedName>
</protein>
<reference evidence="1 2" key="1">
    <citation type="journal article" date="2016" name="Nat. Commun.">
        <title>Thousands of microbial genomes shed light on interconnected biogeochemical processes in an aquifer system.</title>
        <authorList>
            <person name="Anantharaman K."/>
            <person name="Brown C.T."/>
            <person name="Hug L.A."/>
            <person name="Sharon I."/>
            <person name="Castelle C.J."/>
            <person name="Probst A.J."/>
            <person name="Thomas B.C."/>
            <person name="Singh A."/>
            <person name="Wilkins M.J."/>
            <person name="Karaoz U."/>
            <person name="Brodie E.L."/>
            <person name="Williams K.H."/>
            <person name="Hubbard S.S."/>
            <person name="Banfield J.F."/>
        </authorList>
    </citation>
    <scope>NUCLEOTIDE SEQUENCE [LARGE SCALE GENOMIC DNA]</scope>
</reference>
<dbReference type="Proteomes" id="UP000177370">
    <property type="component" value="Unassembled WGS sequence"/>
</dbReference>
<sequence length="172" mass="19465">MSDDFSKQSVGENILPPVSLTLEQENLCDRLDNWYSHYELKFKPSDMFRGALFALRPECRSNPDLIAQAAHSLRDILYPFGKKDISNKEKALKEYGSVKAGELSEEVGRIFGSLTELAHHGNGHGKSVDFSKLGMADFEHIVSEFERIMIEALTRQLDVHNEIDQLLTQIPT</sequence>
<organism evidence="1 2">
    <name type="scientific">Candidatus Nomurabacteria bacterium RIFCSPHIGHO2_01_FULL_40_24b</name>
    <dbReference type="NCBI Taxonomy" id="1801739"/>
    <lineage>
        <taxon>Bacteria</taxon>
        <taxon>Candidatus Nomuraibacteriota</taxon>
    </lineage>
</organism>